<reference evidence="3" key="1">
    <citation type="journal article" date="2016" name="Int. J. Med. Microbiol.">
        <title>Genetic relatedness and virulence properties of enteropathogenic Escherichia coli strains of serotype O119:H6 expressing localized adherence or localized and aggregative adherence-like patterns on HeLa cells.</title>
        <authorList>
            <person name="Garcia B.G."/>
            <person name="Ooka T."/>
            <person name="Gotoh Y."/>
            <person name="Vieira M.A.M."/>
            <person name="Yamamoto D."/>
            <person name="Ogura Y."/>
            <person name="Girao D.M."/>
            <person name="Sampaio S.C.F."/>
            <person name="Bonfim Melo A."/>
            <person name="Irino K."/>
            <person name="Hayashi T."/>
            <person name="Gomes T.A.T."/>
        </authorList>
    </citation>
    <scope>NUCLEOTIDE SEQUENCE</scope>
    <source>
        <strain evidence="3">EC404/03</strain>
        <plasmid evidence="3">pEC404/03-3</plasmid>
    </source>
</reference>
<feature type="region of interest" description="Disordered" evidence="1">
    <location>
        <begin position="86"/>
        <end position="105"/>
    </location>
</feature>
<dbReference type="EMBL" id="AP014806">
    <property type="protein sequence ID" value="BAU62272.1"/>
    <property type="molecule type" value="Genomic_DNA"/>
</dbReference>
<feature type="transmembrane region" description="Helical" evidence="2">
    <location>
        <begin position="12"/>
        <end position="33"/>
    </location>
</feature>
<protein>
    <submittedName>
        <fullName evidence="3">Uncharacterized protein</fullName>
    </submittedName>
</protein>
<keyword evidence="2" id="KW-1133">Transmembrane helix</keyword>
<keyword evidence="2" id="KW-0472">Membrane</keyword>
<dbReference type="AlphaFoldDB" id="A0A140JYU5"/>
<gene>
    <name evidence="3" type="ORF">EPECO119H6_pEC404/03-3-24</name>
</gene>
<evidence type="ECO:0000256" key="2">
    <source>
        <dbReference type="SAM" id="Phobius"/>
    </source>
</evidence>
<sequence>MSSLPHFNHQSMIICLVLVFYWVGYGLFLGFVWRVTKDVAGLLFLLRRLTRRGRNAACGQCPASGRARDGRFYRSRLALVTVYASPSPFSDERPSSRFRGISSPSKRRRLRYSTVGLTRYRTR</sequence>
<accession>A0A140JYU5</accession>
<organism evidence="3">
    <name type="scientific">Escherichia coli O119:H6</name>
    <dbReference type="NCBI Taxonomy" id="397448"/>
    <lineage>
        <taxon>Bacteria</taxon>
        <taxon>Pseudomonadati</taxon>
        <taxon>Pseudomonadota</taxon>
        <taxon>Gammaproteobacteria</taxon>
        <taxon>Enterobacterales</taxon>
        <taxon>Enterobacteriaceae</taxon>
        <taxon>Escherichia</taxon>
    </lineage>
</organism>
<geneLocation type="plasmid" evidence="3">
    <name>pEC404/03-3</name>
</geneLocation>
<keyword evidence="2" id="KW-0812">Transmembrane</keyword>
<evidence type="ECO:0000313" key="3">
    <source>
        <dbReference type="EMBL" id="BAU62272.1"/>
    </source>
</evidence>
<proteinExistence type="predicted"/>
<name>A0A140JYU5_ECOLX</name>
<keyword evidence="3" id="KW-0614">Plasmid</keyword>
<evidence type="ECO:0000256" key="1">
    <source>
        <dbReference type="SAM" id="MobiDB-lite"/>
    </source>
</evidence>